<organism evidence="2 3">
    <name type="scientific">Caenorhabditis nigoni</name>
    <dbReference type="NCBI Taxonomy" id="1611254"/>
    <lineage>
        <taxon>Eukaryota</taxon>
        <taxon>Metazoa</taxon>
        <taxon>Ecdysozoa</taxon>
        <taxon>Nematoda</taxon>
        <taxon>Chromadorea</taxon>
        <taxon>Rhabditida</taxon>
        <taxon>Rhabditina</taxon>
        <taxon>Rhabditomorpha</taxon>
        <taxon>Rhabditoidea</taxon>
        <taxon>Rhabditidae</taxon>
        <taxon>Peloderinae</taxon>
        <taxon>Caenorhabditis</taxon>
    </lineage>
</organism>
<evidence type="ECO:0008006" key="4">
    <source>
        <dbReference type="Google" id="ProtNLM"/>
    </source>
</evidence>
<keyword evidence="3" id="KW-1185">Reference proteome</keyword>
<dbReference type="Gene3D" id="6.20.210.20">
    <property type="entry name" value="THAP domain"/>
    <property type="match status" value="1"/>
</dbReference>
<dbReference type="OrthoDB" id="5876583at2759"/>
<gene>
    <name evidence="2" type="primary">Cnig_chr_V.g18317</name>
    <name evidence="2" type="ORF">B9Z55_018317</name>
</gene>
<dbReference type="PANTHER" id="PTHR31751:SF42">
    <property type="entry name" value="PROTEIN CBG10204"/>
    <property type="match status" value="1"/>
</dbReference>
<comment type="caution">
    <text evidence="2">The sequence shown here is derived from an EMBL/GenBank/DDBJ whole genome shotgun (WGS) entry which is preliminary data.</text>
</comment>
<protein>
    <recommendedName>
        <fullName evidence="4">THAP-type domain-containing protein</fullName>
    </recommendedName>
</protein>
<evidence type="ECO:0000256" key="1">
    <source>
        <dbReference type="SAM" id="MobiDB-lite"/>
    </source>
</evidence>
<sequence>MGSVRKVRCQYCWDQKPMYNMTLVPRDQAAREKWSSLLGKNFESNISGKQDAFICRRHFKERSVTGRRSKNTLPEFDLMASGPLGIDEELEDTAGADESTEVDFTVDTDCTDGDETDCADGDETDCADGDETDSTDGDETDCSVYIPEYGDEEDEDEHSDEEDEDDKLSSVFKTLSIPHLRKSAHYSIVNQHVRPVIQQVHDELQKEVIETVVERAKGSNNEIHVAGDAQFDSPESSKSLEPKSLQKALINLQKTLSSSDTASSVKIKSITTDRDASVAKLLTDEFPDIAQMYDGWHYVRNLKKTIWKNVNGFKFKKIHHCDHGALTNTRNDWIDLKNRKHKRAWDMIWEMTTNPRRLKDLHKISPFFNTSEVESYNALTSIYHPKDLFFHKNMKMRVNLTVLHWNSDKLEWLRGDRKVLGKKSYYNKSSKEVVWKDRKSAGSHAFRKEIVLRTRASDAPSSAKTEEIGSSNKNEDYEMASGSSESSDEEMC</sequence>
<dbReference type="Proteomes" id="UP000230233">
    <property type="component" value="Chromosome V"/>
</dbReference>
<dbReference type="InterPro" id="IPR038441">
    <property type="entry name" value="THAP_Znf_sf"/>
</dbReference>
<feature type="compositionally biased region" description="Acidic residues" evidence="1">
    <location>
        <begin position="93"/>
        <end position="141"/>
    </location>
</feature>
<dbReference type="EMBL" id="PDUG01000005">
    <property type="protein sequence ID" value="PIC25353.1"/>
    <property type="molecule type" value="Genomic_DNA"/>
</dbReference>
<feature type="region of interest" description="Disordered" evidence="1">
    <location>
        <begin position="456"/>
        <end position="492"/>
    </location>
</feature>
<dbReference type="PANTHER" id="PTHR31751">
    <property type="entry name" value="SI:CH211-108C17.2-RELATED-RELATED"/>
    <property type="match status" value="1"/>
</dbReference>
<feature type="region of interest" description="Disordered" evidence="1">
    <location>
        <begin position="93"/>
        <end position="144"/>
    </location>
</feature>
<name>A0A2G5TDU4_9PELO</name>
<reference evidence="3" key="1">
    <citation type="submission" date="2017-10" db="EMBL/GenBank/DDBJ databases">
        <title>Rapid genome shrinkage in a self-fertile nematode reveals novel sperm competition proteins.</title>
        <authorList>
            <person name="Yin D."/>
            <person name="Schwarz E.M."/>
            <person name="Thomas C.G."/>
            <person name="Felde R.L."/>
            <person name="Korf I.F."/>
            <person name="Cutter A.D."/>
            <person name="Schartner C.M."/>
            <person name="Ralston E.J."/>
            <person name="Meyer B.J."/>
            <person name="Haag E.S."/>
        </authorList>
    </citation>
    <scope>NUCLEOTIDE SEQUENCE [LARGE SCALE GENOMIC DNA]</scope>
    <source>
        <strain evidence="3">JU1422</strain>
    </source>
</reference>
<proteinExistence type="predicted"/>
<dbReference type="AlphaFoldDB" id="A0A2G5TDU4"/>
<evidence type="ECO:0000313" key="2">
    <source>
        <dbReference type="EMBL" id="PIC25353.1"/>
    </source>
</evidence>
<feature type="compositionally biased region" description="Polar residues" evidence="1">
    <location>
        <begin position="459"/>
        <end position="472"/>
    </location>
</feature>
<evidence type="ECO:0000313" key="3">
    <source>
        <dbReference type="Proteomes" id="UP000230233"/>
    </source>
</evidence>
<accession>A0A2G5TDU4</accession>